<reference evidence="9 10" key="1">
    <citation type="submission" date="2019-04" db="EMBL/GenBank/DDBJ databases">
        <title>Natronospirillum operosus gen. nov., sp. nov., a haloalkaliphilic satellite isolated from decaying biomass of laboratory culture of cyanobacterium Geitlerinema sp. and proposal of Natronospirillaceae fam. nov. and Saccharospirillaceae fam. nov.</title>
        <authorList>
            <person name="Kevbrin V."/>
            <person name="Boltyanskaya Y."/>
            <person name="Koziaeva V."/>
            <person name="Grouzdev D.S."/>
            <person name="Park M."/>
            <person name="Cho J."/>
        </authorList>
    </citation>
    <scope>NUCLEOTIDE SEQUENCE [LARGE SCALE GENOMIC DNA]</scope>
    <source>
        <strain evidence="9 10">G-116</strain>
    </source>
</reference>
<feature type="transmembrane region" description="Helical" evidence="8">
    <location>
        <begin position="134"/>
        <end position="154"/>
    </location>
</feature>
<proteinExistence type="inferred from homology"/>
<evidence type="ECO:0000256" key="2">
    <source>
        <dbReference type="ARBA" id="ARBA00010145"/>
    </source>
</evidence>
<comment type="subcellular location">
    <subcellularLocation>
        <location evidence="1">Cell membrane</location>
        <topology evidence="1">Multi-pass membrane protein</topology>
    </subcellularLocation>
</comment>
<evidence type="ECO:0000256" key="6">
    <source>
        <dbReference type="ARBA" id="ARBA00022989"/>
    </source>
</evidence>
<dbReference type="Gene3D" id="1.20.1530.20">
    <property type="match status" value="1"/>
</dbReference>
<evidence type="ECO:0000256" key="5">
    <source>
        <dbReference type="ARBA" id="ARBA00022692"/>
    </source>
</evidence>
<dbReference type="EMBL" id="SRMF01000002">
    <property type="protein sequence ID" value="TGG93937.1"/>
    <property type="molecule type" value="Genomic_DNA"/>
</dbReference>
<keyword evidence="10" id="KW-1185">Reference proteome</keyword>
<protein>
    <submittedName>
        <fullName evidence="9">AEC family transporter</fullName>
    </submittedName>
</protein>
<feature type="transmembrane region" description="Helical" evidence="8">
    <location>
        <begin position="103"/>
        <end position="128"/>
    </location>
</feature>
<comment type="caution">
    <text evidence="9">The sequence shown here is derived from an EMBL/GenBank/DDBJ whole genome shotgun (WGS) entry which is preliminary data.</text>
</comment>
<evidence type="ECO:0000256" key="4">
    <source>
        <dbReference type="ARBA" id="ARBA00022475"/>
    </source>
</evidence>
<evidence type="ECO:0000256" key="7">
    <source>
        <dbReference type="ARBA" id="ARBA00023136"/>
    </source>
</evidence>
<evidence type="ECO:0000256" key="8">
    <source>
        <dbReference type="SAM" id="Phobius"/>
    </source>
</evidence>
<feature type="transmembrane region" description="Helical" evidence="8">
    <location>
        <begin position="252"/>
        <end position="270"/>
    </location>
</feature>
<sequence>MMIASALGPVFLLILLGAVLNRLDFPGRTYWPGIERLTYYVLFPALLIHRLALTEYAWSILPPLILTLVLALGTVSLLILLTRRWQARDGAALTSVYQGSVRFNTYIGLAAADALFGPAGLAFAAIVLGLKIPLVNIGCVLMFSLALGDARLDWRKVGRELGTNPLILGCVIGLLLNFTGIGLPGWSADTLAFLGATALPLGLLAVGVALAPRALGGDAGAIMRASGFKFLAMPGMLWGFAALLGLDPLMQQVLVLLGCLPTATSAYILARQLGGNATLMANLITAQSLLAFVVIPLWMWVIL</sequence>
<dbReference type="Proteomes" id="UP000297475">
    <property type="component" value="Unassembled WGS sequence"/>
</dbReference>
<feature type="transmembrane region" description="Helical" evidence="8">
    <location>
        <begin position="166"/>
        <end position="186"/>
    </location>
</feature>
<dbReference type="RefSeq" id="WP_135482492.1">
    <property type="nucleotide sequence ID" value="NZ_SRMF01000002.1"/>
</dbReference>
<dbReference type="GO" id="GO:0005886">
    <property type="term" value="C:plasma membrane"/>
    <property type="evidence" value="ECO:0007669"/>
    <property type="project" value="UniProtKB-SubCell"/>
</dbReference>
<gene>
    <name evidence="9" type="ORF">E4656_07050</name>
</gene>
<keyword evidence="7 8" id="KW-0472">Membrane</keyword>
<feature type="transmembrane region" description="Helical" evidence="8">
    <location>
        <begin position="192"/>
        <end position="215"/>
    </location>
</feature>
<keyword evidence="3" id="KW-0813">Transport</keyword>
<organism evidence="9 10">
    <name type="scientific">Natronospirillum operosum</name>
    <dbReference type="NCBI Taxonomy" id="2759953"/>
    <lineage>
        <taxon>Bacteria</taxon>
        <taxon>Pseudomonadati</taxon>
        <taxon>Pseudomonadota</taxon>
        <taxon>Gammaproteobacteria</taxon>
        <taxon>Oceanospirillales</taxon>
        <taxon>Natronospirillaceae</taxon>
        <taxon>Natronospirillum</taxon>
    </lineage>
</organism>
<dbReference type="AlphaFoldDB" id="A0A4Z0W8Q4"/>
<dbReference type="PANTHER" id="PTHR36838">
    <property type="entry name" value="AUXIN EFFLUX CARRIER FAMILY PROTEIN"/>
    <property type="match status" value="1"/>
</dbReference>
<evidence type="ECO:0000256" key="3">
    <source>
        <dbReference type="ARBA" id="ARBA00022448"/>
    </source>
</evidence>
<dbReference type="GO" id="GO:0055085">
    <property type="term" value="P:transmembrane transport"/>
    <property type="evidence" value="ECO:0007669"/>
    <property type="project" value="InterPro"/>
</dbReference>
<comment type="similarity">
    <text evidence="2">Belongs to the auxin efflux carrier (TC 2.A.69) family.</text>
</comment>
<evidence type="ECO:0000256" key="1">
    <source>
        <dbReference type="ARBA" id="ARBA00004651"/>
    </source>
</evidence>
<feature type="transmembrane region" description="Helical" evidence="8">
    <location>
        <begin position="37"/>
        <end position="58"/>
    </location>
</feature>
<dbReference type="PANTHER" id="PTHR36838:SF4">
    <property type="entry name" value="AUXIN EFFLUX CARRIER FAMILY PROTEIN"/>
    <property type="match status" value="1"/>
</dbReference>
<feature type="transmembrane region" description="Helical" evidence="8">
    <location>
        <begin position="6"/>
        <end position="25"/>
    </location>
</feature>
<feature type="transmembrane region" description="Helical" evidence="8">
    <location>
        <begin position="282"/>
        <end position="302"/>
    </location>
</feature>
<feature type="transmembrane region" description="Helical" evidence="8">
    <location>
        <begin position="64"/>
        <end position="82"/>
    </location>
</feature>
<dbReference type="Pfam" id="PF03547">
    <property type="entry name" value="Mem_trans"/>
    <property type="match status" value="1"/>
</dbReference>
<dbReference type="InterPro" id="IPR004776">
    <property type="entry name" value="Mem_transp_PIN-like"/>
</dbReference>
<keyword evidence="5 8" id="KW-0812">Transmembrane</keyword>
<accession>A0A4Z0W8Q4</accession>
<evidence type="ECO:0000313" key="10">
    <source>
        <dbReference type="Proteomes" id="UP000297475"/>
    </source>
</evidence>
<evidence type="ECO:0000313" key="9">
    <source>
        <dbReference type="EMBL" id="TGG93937.1"/>
    </source>
</evidence>
<feature type="transmembrane region" description="Helical" evidence="8">
    <location>
        <begin position="227"/>
        <end position="246"/>
    </location>
</feature>
<name>A0A4Z0W8Q4_9GAMM</name>
<dbReference type="OrthoDB" id="9805563at2"/>
<dbReference type="InterPro" id="IPR038770">
    <property type="entry name" value="Na+/solute_symporter_sf"/>
</dbReference>
<keyword evidence="4" id="KW-1003">Cell membrane</keyword>
<keyword evidence="6 8" id="KW-1133">Transmembrane helix</keyword>